<dbReference type="KEGG" id="nao:Y958_03325"/>
<feature type="domain" description="NodB homology" evidence="7">
    <location>
        <begin position="35"/>
        <end position="266"/>
    </location>
</feature>
<evidence type="ECO:0000259" key="7">
    <source>
        <dbReference type="PROSITE" id="PS51677"/>
    </source>
</evidence>
<evidence type="ECO:0000256" key="3">
    <source>
        <dbReference type="ARBA" id="ARBA00020071"/>
    </source>
</evidence>
<evidence type="ECO:0000313" key="9">
    <source>
        <dbReference type="Proteomes" id="UP000197153"/>
    </source>
</evidence>
<keyword evidence="9" id="KW-1185">Reference proteome</keyword>
<sequence length="266" mass="28070">MRRIILALATAAGLTATASAWAGQGANSWPNGAKAAVVLTYDDALESQLDHAVPVLDAAGFKGTFFLSGVKQVDVPRWRAAAAEGHELGNHTIFHPCPAATFATDPRYTSEAYTPAGLLKEIAQQNVLLTALDGRPAHGFATPCGVTQAGGQDYLEPLRAANLVTYVRGVVTTLADLRAKVAILDPMHIPSRGFPDGVTGAQLIAFAQEAEAGGGMAVFLFHGVGGDYLQVSDAAHRELVDWLKANRQDVWVTTLQGALDWAHAHP</sequence>
<protein>
    <recommendedName>
        <fullName evidence="3">Chitooligosaccharide deacetylase</fullName>
    </recommendedName>
    <alternativeName>
        <fullName evidence="5">Nodulation protein B</fullName>
    </alternativeName>
</protein>
<accession>A0A248JPH2</accession>
<comment type="function">
    <text evidence="1">Is involved in generating a small heat-stable compound (Nod), an acylated oligomer of N-acetylglucosamine, that stimulates mitosis in various plant protoplasts.</text>
</comment>
<dbReference type="EMBL" id="CP022110">
    <property type="protein sequence ID" value="ASG19968.1"/>
    <property type="molecule type" value="Genomic_DNA"/>
</dbReference>
<dbReference type="Proteomes" id="UP000197153">
    <property type="component" value="Chromosome 1"/>
</dbReference>
<feature type="chain" id="PRO_5013326745" description="Chitooligosaccharide deacetylase" evidence="6">
    <location>
        <begin position="23"/>
        <end position="266"/>
    </location>
</feature>
<dbReference type="InterPro" id="IPR051398">
    <property type="entry name" value="Polysacch_Deacetylase"/>
</dbReference>
<dbReference type="GO" id="GO:0005975">
    <property type="term" value="P:carbohydrate metabolic process"/>
    <property type="evidence" value="ECO:0007669"/>
    <property type="project" value="InterPro"/>
</dbReference>
<evidence type="ECO:0000256" key="5">
    <source>
        <dbReference type="ARBA" id="ARBA00032976"/>
    </source>
</evidence>
<proteinExistence type="inferred from homology"/>
<organism evidence="8 9">
    <name type="scientific">Nitrospirillum viridazoti CBAmc</name>
    <dbReference type="NCBI Taxonomy" id="1441467"/>
    <lineage>
        <taxon>Bacteria</taxon>
        <taxon>Pseudomonadati</taxon>
        <taxon>Pseudomonadota</taxon>
        <taxon>Alphaproteobacteria</taxon>
        <taxon>Rhodospirillales</taxon>
        <taxon>Azospirillaceae</taxon>
        <taxon>Nitrospirillum</taxon>
        <taxon>Nitrospirillum viridazoti</taxon>
    </lineage>
</organism>
<evidence type="ECO:0000256" key="1">
    <source>
        <dbReference type="ARBA" id="ARBA00003236"/>
    </source>
</evidence>
<dbReference type="PANTHER" id="PTHR34216:SF11">
    <property type="entry name" value="CHITOOLIGOSACCHARIDE DEACETYLASE"/>
    <property type="match status" value="1"/>
</dbReference>
<dbReference type="InterPro" id="IPR011330">
    <property type="entry name" value="Glyco_hydro/deAcase_b/a-brl"/>
</dbReference>
<dbReference type="AlphaFoldDB" id="A0A248JPH2"/>
<evidence type="ECO:0000256" key="4">
    <source>
        <dbReference type="ARBA" id="ARBA00022729"/>
    </source>
</evidence>
<name>A0A248JPH2_9PROT</name>
<dbReference type="RefSeq" id="WP_088870901.1">
    <property type="nucleotide sequence ID" value="NZ_CP022110.1"/>
</dbReference>
<comment type="similarity">
    <text evidence="2">Belongs to the polysaccharide deacetylase family.</text>
</comment>
<gene>
    <name evidence="8" type="ORF">Y958_03325</name>
</gene>
<dbReference type="SUPFAM" id="SSF88713">
    <property type="entry name" value="Glycoside hydrolase/deacetylase"/>
    <property type="match status" value="1"/>
</dbReference>
<keyword evidence="4 6" id="KW-0732">Signal</keyword>
<dbReference type="Gene3D" id="3.20.20.370">
    <property type="entry name" value="Glycoside hydrolase/deacetylase"/>
    <property type="match status" value="1"/>
</dbReference>
<evidence type="ECO:0000256" key="6">
    <source>
        <dbReference type="SAM" id="SignalP"/>
    </source>
</evidence>
<feature type="signal peptide" evidence="6">
    <location>
        <begin position="1"/>
        <end position="22"/>
    </location>
</feature>
<reference evidence="8 9" key="1">
    <citation type="submission" date="2017-06" db="EMBL/GenBank/DDBJ databases">
        <title>Complete genome sequence of Nitrospirillum amazonense strain CBAmC, an endophytic nitrogen-fixing and plant growth-promoting bacterium, isolated from sugarcane.</title>
        <authorList>
            <person name="Schwab S."/>
            <person name="dos Santos Teixeira K.R."/>
            <person name="Simoes Araujo J.L."/>
            <person name="Soares Vidal M."/>
            <person name="Borges de Freitas H.R."/>
            <person name="Rivello Crivelaro A.L."/>
            <person name="Bueno de Camargo Nunes A."/>
            <person name="dos Santos C.M."/>
            <person name="Palmeira da Silva Rosa D."/>
            <person name="da Silva Padilha D."/>
            <person name="da Silva E."/>
            <person name="Araujo Terra L."/>
            <person name="Soares Mendes V."/>
            <person name="Farinelli L."/>
            <person name="Magalhaes Cruz L."/>
            <person name="Baldani J.I."/>
        </authorList>
    </citation>
    <scope>NUCLEOTIDE SEQUENCE [LARGE SCALE GENOMIC DNA]</scope>
    <source>
        <strain evidence="8 9">CBAmC</strain>
    </source>
</reference>
<dbReference type="PANTHER" id="PTHR34216">
    <property type="match status" value="1"/>
</dbReference>
<dbReference type="CDD" id="cd10967">
    <property type="entry name" value="CE4_GLA_like_6s"/>
    <property type="match status" value="1"/>
</dbReference>
<evidence type="ECO:0000313" key="8">
    <source>
        <dbReference type="EMBL" id="ASG19968.1"/>
    </source>
</evidence>
<dbReference type="InterPro" id="IPR002509">
    <property type="entry name" value="NODB_dom"/>
</dbReference>
<dbReference type="PROSITE" id="PS51677">
    <property type="entry name" value="NODB"/>
    <property type="match status" value="1"/>
</dbReference>
<dbReference type="GO" id="GO:0016810">
    <property type="term" value="F:hydrolase activity, acting on carbon-nitrogen (but not peptide) bonds"/>
    <property type="evidence" value="ECO:0007669"/>
    <property type="project" value="InterPro"/>
</dbReference>
<dbReference type="Pfam" id="PF01522">
    <property type="entry name" value="Polysacc_deac_1"/>
    <property type="match status" value="1"/>
</dbReference>
<evidence type="ECO:0000256" key="2">
    <source>
        <dbReference type="ARBA" id="ARBA00010973"/>
    </source>
</evidence>